<feature type="transmembrane region" description="Helical" evidence="7">
    <location>
        <begin position="2106"/>
        <end position="2126"/>
    </location>
</feature>
<feature type="compositionally biased region" description="Low complexity" evidence="6">
    <location>
        <begin position="2229"/>
        <end position="2250"/>
    </location>
</feature>
<dbReference type="PANTHER" id="PTHR21716:SF4">
    <property type="entry name" value="TRANSMEMBRANE PROTEIN 245"/>
    <property type="match status" value="1"/>
</dbReference>
<accession>A0A9P1G384</accession>
<comment type="subcellular location">
    <subcellularLocation>
        <location evidence="1">Membrane</location>
        <topology evidence="1">Multi-pass membrane protein</topology>
    </subcellularLocation>
</comment>
<sequence length="2379" mass="261515">MTARHLGHLTLLAVSLLASAQYPLVPPEISEQCLCAEEEGSGWSSEENRCLLSSVTSCLECPTRQSCAQIVDLAGDGLQIFYGDCRGGSSCVPATESSFGFAVSIAVDQQNNVYFSDQGNNRIRMLDVSQNALLTIAGTGGVGFAGDGGLGREALLRHPEGLALKPNLADGQEVYFADFLNQRLRKLVKSGTGNDWYIYTVAGTGVMATDDSCDTGCVAVQASLWNPRALAFASNQDLYFLDSGSKKIMKLSTSIGDPSQNPAAMMITFAGHGLPAGANSLEGSLWPSFRGIAKVALPGHYSVPNSALLLSGMYSMGIDRKDRLWAVDGDNNRIFMLPLTNVTTTELLGDFGHFLARFDASLLDNLSVTERQTLLITQAEALSSWLPVEFPDRNLTLKVHTHPQKYHYGYSYWMYGAPATQQTWCASRNIQKWGDGGCDGISAQLATFGGIMSVCFDSADNLYLVDSEDSQIVYLEDENEFEHNSPRATGEKTTEAGCPCGDFWVEETKSVDGEVLLPGVVPYITEDVIARRTCRENPAVEGVVSQQLAGNPAEIAQTLAQIQNCTAVDYCASAHGDHYPKWCYVNARDLPDSDFKTLCASNTWSWCNAAEQTSTPARWNLLPGATIIGNEKRFETIYLYGKMQFEQMKNLLTEDLWLSSGMPYDYSMDNGRARGPGFFLDGTAILKGFVDTGIGQSTCGDYCCGLTKLRAMSTPSGSSGYVCQLDSLANLSVMEGYYTFSTPAAPAAPAPAGPGSGPSPGPAPAAPVFLLTVFEELESLVYGIRSEVDEVTTAKLDSCKSRCLHDESCSGYMIRSGNSSELMSPGQPCIFFSQSQPFHVYTISRVGTPFSNGFVNLSASMDKYEALQAFVGPGIPASRLTGDQDGIYVSHGPVVSKDMISGPHLEYGLLVTECQVLCLENTQCTGIAFPGCYLLKKATIKLLSSTDGSSYSLMMKEKVQPEVKSAIGYSQADSYNNVTYAQHSYLNRPLSCAVDSAGDLIFADFNHRLRKTSGWATNCSVSGKFSFQQVRQYEAALSQVNDACNASDAQMQTLYAQAQREVIENNSIQLVQQYFCDFGASAFAAEMEQNFTNNVYVLCKACASLWPRPSSCPWPSLCACRDAIVQVTWECGDSGRSHPVPSAECYGRPVASLDHSLYQLLVLQFQCSSMADLDHSSPAAAGEAGVSGVRQWRSEMAGYSNREEVPAQHSVLAEPSKAEIETTATTAFGFNFEDLFKLGQEVMDEGTSEEYNIYGESDNEEKFAQRVEEAQKIIAQEKERMEGGMLGRMRKGVTAGGARERAARRKGKRGEAKDVSPAPKSKASEPAPAAATSVSPRRTTPPQPVSVFGFNFELPELLAFGQDRQRLGRQAFKMPDELIPAGPWTSDREEQPGLSKLSEREDHSSQKHVEFPGLEENPAEENHRSPKGLFASSFGSFRELRWNADDQAFARLAFIFFVVHLAGGLVLIAFYYNFAAFEVYIMSLFWAMIVSIPLYQVKMTIMRFIFSRLLRQTFVVVEVPDEHHHHHRHKVLIRKLPWFYWLYTEKLAETEEPVDSGQNSEDHEPSEPTVEAFVDREASEHLRKELAEGKIYHAAIVASGSHPQQIEAHWEKKHWLGPLRPYASFMDIFRDLYNLYEGTETFIVFMLKPFHQFSHQDDKVPLSAPYFGLLLRLCALQLLGKLWSRELQMKLMFVAFYTYLFVVSVRLAVWTIGVLTPIIWSKIPLSLREASQQLRLLLKRMLTGSVSKWRKKLLDKAVQSFEENCHFLLSMLIIMAAMLLTVNFMSFLVISLRHEAEVIHSTCYGLLQKQEAYQSVMERLTHASDGDLFATLLAKLEETLPEYELMLAKHIPDFYILKYVMYDLWTDEHGMSDAAHHQGTSPEMAKACEEAVAHGASCNAEETIVMKHALRNTTALLRGLAAGNLTDIASLLSGAYAEISSISSWFKDDATQSTTAEALKDGAAHGATLLARLTYFLPRVFLDMLSSASSALGQTIVFMTALFYLLSAEESCLAVVGEFLRVVDQNQVIFAITEKVMRAVLVSAMKMSAFHALFTWLLYSFGQLPIVVVPTVLSAILALVPKVSPVWSISVWAAGYLWLHNQRICAALYFFVNLAVWWQVPTVIYAEIPEANAWLTGLGVVLGVGQFGLAGVVLGPLLASVPLICYNLVKLFNTLQWHQASESSTKRPSLFNLHKDFLPGASPRRAPSMRSERSSSSDSETLQPEASARRSSPPTSPTSSISRVRRVAASPEPEAPEQTAVPNGVRRRALEDGSKSNAIESLAKTSIAGVAQMPDCEVHNVYGSDTQEMQAQRTEDAKNIMSREKDRLEGMARGRMRQGLVAAGGARERMAKRKGKKLGNAIAETAQAAQAQAGPSAAE</sequence>
<dbReference type="GO" id="GO:0016020">
    <property type="term" value="C:membrane"/>
    <property type="evidence" value="ECO:0007669"/>
    <property type="project" value="UniProtKB-SubCell"/>
</dbReference>
<keyword evidence="4 7" id="KW-1133">Transmembrane helix</keyword>
<dbReference type="EMBL" id="CAMXCT010002176">
    <property type="protein sequence ID" value="CAI3996215.1"/>
    <property type="molecule type" value="Genomic_DNA"/>
</dbReference>
<dbReference type="PANTHER" id="PTHR21716">
    <property type="entry name" value="TRANSMEMBRANE PROTEIN"/>
    <property type="match status" value="1"/>
</dbReference>
<feature type="chain" id="PRO_5043272738" evidence="8">
    <location>
        <begin position="21"/>
        <end position="2379"/>
    </location>
</feature>
<keyword evidence="8" id="KW-0732">Signal</keyword>
<gene>
    <name evidence="9" type="ORF">C1SCF055_LOCUS22710</name>
</gene>
<feature type="region of interest" description="Disordered" evidence="6">
    <location>
        <begin position="1378"/>
        <end position="1425"/>
    </location>
</feature>
<dbReference type="EMBL" id="CAMXCT030002176">
    <property type="protein sequence ID" value="CAL4783527.1"/>
    <property type="molecule type" value="Genomic_DNA"/>
</dbReference>
<feature type="compositionally biased region" description="Low complexity" evidence="6">
    <location>
        <begin position="1315"/>
        <end position="1336"/>
    </location>
</feature>
<organism evidence="9">
    <name type="scientific">Cladocopium goreaui</name>
    <dbReference type="NCBI Taxonomy" id="2562237"/>
    <lineage>
        <taxon>Eukaryota</taxon>
        <taxon>Sar</taxon>
        <taxon>Alveolata</taxon>
        <taxon>Dinophyceae</taxon>
        <taxon>Suessiales</taxon>
        <taxon>Symbiodiniaceae</taxon>
        <taxon>Cladocopium</taxon>
    </lineage>
</organism>
<comment type="caution">
    <text evidence="9">The sequence shown here is derived from an EMBL/GenBank/DDBJ whole genome shotgun (WGS) entry which is preliminary data.</text>
</comment>
<feature type="region of interest" description="Disordered" evidence="6">
    <location>
        <begin position="1286"/>
        <end position="1342"/>
    </location>
</feature>
<name>A0A9P1G384_9DINO</name>
<feature type="transmembrane region" description="Helical" evidence="7">
    <location>
        <begin position="1696"/>
        <end position="1720"/>
    </location>
</feature>
<comment type="similarity">
    <text evidence="2">Belongs to the autoinducer-2 exporter (AI-2E) (TC 2.A.86) family.</text>
</comment>
<dbReference type="InterPro" id="IPR011042">
    <property type="entry name" value="6-blade_b-propeller_TolB-like"/>
</dbReference>
<evidence type="ECO:0000256" key="6">
    <source>
        <dbReference type="SAM" id="MobiDB-lite"/>
    </source>
</evidence>
<feature type="transmembrane region" description="Helical" evidence="7">
    <location>
        <begin position="1980"/>
        <end position="2006"/>
    </location>
</feature>
<keyword evidence="12" id="KW-1185">Reference proteome</keyword>
<feature type="transmembrane region" description="Helical" evidence="7">
    <location>
        <begin position="2056"/>
        <end position="2077"/>
    </location>
</feature>
<dbReference type="InterPro" id="IPR002549">
    <property type="entry name" value="AI-2E-like"/>
</dbReference>
<evidence type="ECO:0000256" key="1">
    <source>
        <dbReference type="ARBA" id="ARBA00004141"/>
    </source>
</evidence>
<evidence type="ECO:0000256" key="8">
    <source>
        <dbReference type="SAM" id="SignalP"/>
    </source>
</evidence>
<feature type="transmembrane region" description="Helical" evidence="7">
    <location>
        <begin position="1448"/>
        <end position="1472"/>
    </location>
</feature>
<reference evidence="10" key="2">
    <citation type="submission" date="2024-04" db="EMBL/GenBank/DDBJ databases">
        <authorList>
            <person name="Chen Y."/>
            <person name="Shah S."/>
            <person name="Dougan E. K."/>
            <person name="Thang M."/>
            <person name="Chan C."/>
        </authorList>
    </citation>
    <scope>NUCLEOTIDE SEQUENCE [LARGE SCALE GENOMIC DNA]</scope>
</reference>
<dbReference type="SUPFAM" id="SSF101898">
    <property type="entry name" value="NHL repeat"/>
    <property type="match status" value="1"/>
</dbReference>
<evidence type="ECO:0000313" key="11">
    <source>
        <dbReference type="EMBL" id="CAL4783527.1"/>
    </source>
</evidence>
<feature type="compositionally biased region" description="Basic and acidic residues" evidence="6">
    <location>
        <begin position="1386"/>
        <end position="1410"/>
    </location>
</feature>
<reference evidence="9" key="1">
    <citation type="submission" date="2022-10" db="EMBL/GenBank/DDBJ databases">
        <authorList>
            <person name="Chen Y."/>
            <person name="Dougan E. K."/>
            <person name="Chan C."/>
            <person name="Rhodes N."/>
            <person name="Thang M."/>
        </authorList>
    </citation>
    <scope>NUCLEOTIDE SEQUENCE</scope>
</reference>
<evidence type="ECO:0000313" key="12">
    <source>
        <dbReference type="Proteomes" id="UP001152797"/>
    </source>
</evidence>
<evidence type="ECO:0000256" key="4">
    <source>
        <dbReference type="ARBA" id="ARBA00022989"/>
    </source>
</evidence>
<dbReference type="EMBL" id="CAMXCT020002176">
    <property type="protein sequence ID" value="CAL1149590.1"/>
    <property type="molecule type" value="Genomic_DNA"/>
</dbReference>
<evidence type="ECO:0000313" key="9">
    <source>
        <dbReference type="EMBL" id="CAI3996215.1"/>
    </source>
</evidence>
<dbReference type="Gene3D" id="2.120.10.30">
    <property type="entry name" value="TolB, C-terminal domain"/>
    <property type="match status" value="2"/>
</dbReference>
<evidence type="ECO:0000313" key="10">
    <source>
        <dbReference type="EMBL" id="CAL1149590.1"/>
    </source>
</evidence>
<evidence type="ECO:0000256" key="3">
    <source>
        <dbReference type="ARBA" id="ARBA00022692"/>
    </source>
</evidence>
<feature type="region of interest" description="Disordered" evidence="6">
    <location>
        <begin position="2198"/>
        <end position="2277"/>
    </location>
</feature>
<evidence type="ECO:0000256" key="7">
    <source>
        <dbReference type="SAM" id="Phobius"/>
    </source>
</evidence>
<feature type="compositionally biased region" description="Low complexity" evidence="6">
    <location>
        <begin position="2361"/>
        <end position="2379"/>
    </location>
</feature>
<evidence type="ECO:0000256" key="5">
    <source>
        <dbReference type="ARBA" id="ARBA00023136"/>
    </source>
</evidence>
<evidence type="ECO:0000256" key="2">
    <source>
        <dbReference type="ARBA" id="ARBA00009773"/>
    </source>
</evidence>
<dbReference type="OrthoDB" id="425670at2759"/>
<feature type="transmembrane region" description="Helical" evidence="7">
    <location>
        <begin position="1767"/>
        <end position="1790"/>
    </location>
</feature>
<keyword evidence="3 7" id="KW-0812">Transmembrane</keyword>
<feature type="transmembrane region" description="Helical" evidence="7">
    <location>
        <begin position="2083"/>
        <end position="2099"/>
    </location>
</feature>
<dbReference type="Proteomes" id="UP001152797">
    <property type="component" value="Unassembled WGS sequence"/>
</dbReference>
<feature type="transmembrane region" description="Helical" evidence="7">
    <location>
        <begin position="1479"/>
        <end position="1497"/>
    </location>
</feature>
<feature type="transmembrane region" description="Helical" evidence="7">
    <location>
        <begin position="2146"/>
        <end position="2169"/>
    </location>
</feature>
<feature type="signal peptide" evidence="8">
    <location>
        <begin position="1"/>
        <end position="20"/>
    </location>
</feature>
<proteinExistence type="inferred from homology"/>
<protein>
    <submittedName>
        <fullName evidence="11">Transmembrane protein 245</fullName>
    </submittedName>
</protein>
<feature type="region of interest" description="Disordered" evidence="6">
    <location>
        <begin position="2327"/>
        <end position="2379"/>
    </location>
</feature>
<keyword evidence="5 7" id="KW-0472">Membrane</keyword>